<comment type="similarity">
    <text evidence="2">Belongs to the virb1 family.</text>
</comment>
<sequence>MRSLLLSPLFAAVASAGLILSVGLAPSRAEPVDPVAYLPLSPSASPGGPAVDLPPPVGPVPADPYAIYVAEASLRFGVPESWIRAVMRVESAGDPAATSPKGAMGLMQVMPQTWAELSARHGFGPNAYDPRESILAGAAYLREMHDRYGTVEGMLAAYNAGPGRYDDHLATGRPLPWETQNYVAMITPAIGGTTLPLSGGRRIARVFDPLAAPLFVVRAADWQVPPVQAGAVPAAALTPDEARLIAAQTATSGTSGARSERKPAANPSAITAQPERTTNASELQPASASGGLFVPRSEPEPRR</sequence>
<reference evidence="5" key="1">
    <citation type="submission" date="2019-03" db="EMBL/GenBank/DDBJ databases">
        <title>Afifella sp. nov., isolated from activated sludge.</title>
        <authorList>
            <person name="Li Q."/>
            <person name="Liu Y."/>
        </authorList>
    </citation>
    <scope>NUCLEOTIDE SEQUENCE</scope>
    <source>
        <strain evidence="5">L72</strain>
    </source>
</reference>
<dbReference type="SUPFAM" id="SSF53955">
    <property type="entry name" value="Lysozyme-like"/>
    <property type="match status" value="1"/>
</dbReference>
<evidence type="ECO:0000256" key="2">
    <source>
        <dbReference type="ARBA" id="ARBA00009387"/>
    </source>
</evidence>
<dbReference type="AlphaFoldDB" id="A0A964T625"/>
<dbReference type="OrthoDB" id="9801695at2"/>
<gene>
    <name evidence="5" type="ORF">E4O86_15375</name>
</gene>
<proteinExistence type="inferred from homology"/>
<protein>
    <submittedName>
        <fullName evidence="5">Lytic transglycosylase domain-containing protein</fullName>
    </submittedName>
</protein>
<dbReference type="Pfam" id="PF01464">
    <property type="entry name" value="SLT"/>
    <property type="match status" value="1"/>
</dbReference>
<dbReference type="Proteomes" id="UP000773614">
    <property type="component" value="Unassembled WGS sequence"/>
</dbReference>
<dbReference type="InterPro" id="IPR008258">
    <property type="entry name" value="Transglycosylase_SLT_dom_1"/>
</dbReference>
<dbReference type="InterPro" id="IPR023346">
    <property type="entry name" value="Lysozyme-like_dom_sf"/>
</dbReference>
<evidence type="ECO:0000256" key="3">
    <source>
        <dbReference type="SAM" id="MobiDB-lite"/>
    </source>
</evidence>
<comment type="caution">
    <text evidence="5">The sequence shown here is derived from an EMBL/GenBank/DDBJ whole genome shotgun (WGS) entry which is preliminary data.</text>
</comment>
<feature type="region of interest" description="Disordered" evidence="3">
    <location>
        <begin position="250"/>
        <end position="303"/>
    </location>
</feature>
<feature type="domain" description="Transglycosylase SLT" evidence="4">
    <location>
        <begin position="68"/>
        <end position="168"/>
    </location>
</feature>
<dbReference type="EMBL" id="SPKJ01000059">
    <property type="protein sequence ID" value="MYZ49095.1"/>
    <property type="molecule type" value="Genomic_DNA"/>
</dbReference>
<accession>A0A964T625</accession>
<evidence type="ECO:0000256" key="1">
    <source>
        <dbReference type="ARBA" id="ARBA00007734"/>
    </source>
</evidence>
<dbReference type="CDD" id="cd00254">
    <property type="entry name" value="LT-like"/>
    <property type="match status" value="1"/>
</dbReference>
<name>A0A964T625_9HYPH</name>
<organism evidence="5 6">
    <name type="scientific">Propylenella binzhouense</name>
    <dbReference type="NCBI Taxonomy" id="2555902"/>
    <lineage>
        <taxon>Bacteria</taxon>
        <taxon>Pseudomonadati</taxon>
        <taxon>Pseudomonadota</taxon>
        <taxon>Alphaproteobacteria</taxon>
        <taxon>Hyphomicrobiales</taxon>
        <taxon>Propylenellaceae</taxon>
        <taxon>Propylenella</taxon>
    </lineage>
</organism>
<dbReference type="PANTHER" id="PTHR37423:SF2">
    <property type="entry name" value="MEMBRANE-BOUND LYTIC MUREIN TRANSGLYCOSYLASE C"/>
    <property type="match status" value="1"/>
</dbReference>
<feature type="compositionally biased region" description="Polar residues" evidence="3">
    <location>
        <begin position="268"/>
        <end position="287"/>
    </location>
</feature>
<evidence type="ECO:0000259" key="4">
    <source>
        <dbReference type="Pfam" id="PF01464"/>
    </source>
</evidence>
<keyword evidence="6" id="KW-1185">Reference proteome</keyword>
<evidence type="ECO:0000313" key="6">
    <source>
        <dbReference type="Proteomes" id="UP000773614"/>
    </source>
</evidence>
<dbReference type="PANTHER" id="PTHR37423">
    <property type="entry name" value="SOLUBLE LYTIC MUREIN TRANSGLYCOSYLASE-RELATED"/>
    <property type="match status" value="1"/>
</dbReference>
<dbReference type="Gene3D" id="1.10.530.10">
    <property type="match status" value="1"/>
</dbReference>
<dbReference type="RefSeq" id="WP_161141440.1">
    <property type="nucleotide sequence ID" value="NZ_SPKJ01000059.1"/>
</dbReference>
<evidence type="ECO:0000313" key="5">
    <source>
        <dbReference type="EMBL" id="MYZ49095.1"/>
    </source>
</evidence>
<comment type="similarity">
    <text evidence="1">Belongs to the transglycosylase Slt family.</text>
</comment>